<dbReference type="EMBL" id="DS234995">
    <property type="protein sequence ID" value="EEB10113.1"/>
    <property type="molecule type" value="Genomic_DNA"/>
</dbReference>
<dbReference type="CTD" id="8233813"/>
<name>E0V9P4_PEDHC</name>
<dbReference type="InParanoid" id="E0V9P4"/>
<evidence type="ECO:0000313" key="3">
    <source>
        <dbReference type="EnsemblMetazoa" id="PHUM019010-PA"/>
    </source>
</evidence>
<dbReference type="SUPFAM" id="SSF54897">
    <property type="entry name" value="Protease propeptides/inhibitors"/>
    <property type="match status" value="1"/>
</dbReference>
<sequence length="69" mass="7662">MVVCFSSSYFLNIIFIGILWCSSSCGVTGKQSTYYQNQFAVHIPSGKTDADEIASRHGFVNLGKNLFFD</sequence>
<feature type="domain" description="Peptidase S8 pro-domain" evidence="1">
    <location>
        <begin position="38"/>
        <end position="66"/>
    </location>
</feature>
<evidence type="ECO:0000313" key="4">
    <source>
        <dbReference type="Proteomes" id="UP000009046"/>
    </source>
</evidence>
<dbReference type="Pfam" id="PF16470">
    <property type="entry name" value="S8_pro-domain"/>
    <property type="match status" value="1"/>
</dbReference>
<organism>
    <name type="scientific">Pediculus humanus subsp. corporis</name>
    <name type="common">Body louse</name>
    <dbReference type="NCBI Taxonomy" id="121224"/>
    <lineage>
        <taxon>Eukaryota</taxon>
        <taxon>Metazoa</taxon>
        <taxon>Ecdysozoa</taxon>
        <taxon>Arthropoda</taxon>
        <taxon>Hexapoda</taxon>
        <taxon>Insecta</taxon>
        <taxon>Pterygota</taxon>
        <taxon>Neoptera</taxon>
        <taxon>Paraneoptera</taxon>
        <taxon>Psocodea</taxon>
        <taxon>Troctomorpha</taxon>
        <taxon>Phthiraptera</taxon>
        <taxon>Anoplura</taxon>
        <taxon>Pediculidae</taxon>
        <taxon>Pediculus</taxon>
    </lineage>
</organism>
<evidence type="ECO:0000259" key="1">
    <source>
        <dbReference type="Pfam" id="PF16470"/>
    </source>
</evidence>
<dbReference type="HOGENOM" id="CLU_2778912_0_0_1"/>
<proteinExistence type="predicted"/>
<reference evidence="3" key="3">
    <citation type="submission" date="2021-02" db="UniProtKB">
        <authorList>
            <consortium name="EnsemblMetazoa"/>
        </authorList>
    </citation>
    <scope>IDENTIFICATION</scope>
    <source>
        <strain evidence="3">USDA</strain>
    </source>
</reference>
<dbReference type="InterPro" id="IPR032815">
    <property type="entry name" value="S8_pro-domain"/>
</dbReference>
<dbReference type="GeneID" id="8233813"/>
<keyword evidence="4" id="KW-1185">Reference proteome</keyword>
<dbReference type="KEGG" id="phu:Phum_PHUM019010"/>
<reference evidence="2" key="2">
    <citation type="submission" date="2007-04" db="EMBL/GenBank/DDBJ databases">
        <title>The genome of the human body louse.</title>
        <authorList>
            <consortium name="The Human Body Louse Genome Consortium"/>
            <person name="Kirkness E."/>
            <person name="Walenz B."/>
            <person name="Hass B."/>
            <person name="Bruggner R."/>
            <person name="Strausberg R."/>
        </authorList>
    </citation>
    <scope>NUCLEOTIDE SEQUENCE</scope>
    <source>
        <strain evidence="2">USDA</strain>
    </source>
</reference>
<dbReference type="VEuPathDB" id="VectorBase:PHUM019010"/>
<accession>E0V9P4</accession>
<protein>
    <recommendedName>
        <fullName evidence="1">Peptidase S8 pro-domain domain-containing protein</fullName>
    </recommendedName>
</protein>
<dbReference type="InterPro" id="IPR038466">
    <property type="entry name" value="S8_pro-domain_sf"/>
</dbReference>
<dbReference type="Gene3D" id="3.30.70.850">
    <property type="entry name" value="Peptidase S8, pro-domain"/>
    <property type="match status" value="1"/>
</dbReference>
<dbReference type="RefSeq" id="XP_002422851.1">
    <property type="nucleotide sequence ID" value="XM_002422806.1"/>
</dbReference>
<dbReference type="Proteomes" id="UP000009046">
    <property type="component" value="Unassembled WGS sequence"/>
</dbReference>
<reference evidence="2" key="1">
    <citation type="submission" date="2007-04" db="EMBL/GenBank/DDBJ databases">
        <title>Annotation of Pediculus humanus corporis strain USDA.</title>
        <authorList>
            <person name="Kirkness E."/>
            <person name="Hannick L."/>
            <person name="Hass B."/>
            <person name="Bruggner R."/>
            <person name="Lawson D."/>
            <person name="Bidwell S."/>
            <person name="Joardar V."/>
            <person name="Caler E."/>
            <person name="Walenz B."/>
            <person name="Inman J."/>
            <person name="Schobel S."/>
            <person name="Galinsky K."/>
            <person name="Amedeo P."/>
            <person name="Strausberg R."/>
        </authorList>
    </citation>
    <scope>NUCLEOTIDE SEQUENCE</scope>
    <source>
        <strain evidence="2">USDA</strain>
    </source>
</reference>
<dbReference type="AlphaFoldDB" id="E0V9P4"/>
<dbReference type="EnsemblMetazoa" id="PHUM019010-RA">
    <property type="protein sequence ID" value="PHUM019010-PA"/>
    <property type="gene ID" value="PHUM019010"/>
</dbReference>
<gene>
    <name evidence="3" type="primary">8233813</name>
    <name evidence="2" type="ORF">Phum_PHUM019010</name>
</gene>
<dbReference type="OrthoDB" id="7550229at2759"/>
<dbReference type="EMBL" id="AAZO01000230">
    <property type="status" value="NOT_ANNOTATED_CDS"/>
    <property type="molecule type" value="Genomic_DNA"/>
</dbReference>
<evidence type="ECO:0000313" key="2">
    <source>
        <dbReference type="EMBL" id="EEB10113.1"/>
    </source>
</evidence>